<evidence type="ECO:0000313" key="6">
    <source>
        <dbReference type="Proteomes" id="UP000002565"/>
    </source>
</evidence>
<comment type="similarity">
    <text evidence="2">Belongs to the leucine-binding protein family.</text>
</comment>
<reference evidence="5 6" key="1">
    <citation type="journal article" date="2008" name="PLoS ONE">
        <title>Genome sequence of Brucella abortus vaccine strain S19 compared to virulent strains yields candidate virulence genes.</title>
        <authorList>
            <person name="Crasta O.R."/>
            <person name="Folkerts O."/>
            <person name="Fei Z."/>
            <person name="Mane S.P."/>
            <person name="Evans C."/>
            <person name="Martino-Catt S."/>
            <person name="Bricker B."/>
            <person name="Yu G."/>
            <person name="Du L."/>
            <person name="Sobral B.W."/>
        </authorList>
    </citation>
    <scope>NUCLEOTIDE SEQUENCE [LARGE SCALE GENOMIC DNA]</scope>
    <source>
        <strain evidence="5 6">S19</strain>
    </source>
</reference>
<dbReference type="PANTHER" id="PTHR47151:SF2">
    <property type="entry name" value="AMINO ACID BINDING PROTEIN"/>
    <property type="match status" value="1"/>
</dbReference>
<dbReference type="SUPFAM" id="SSF53822">
    <property type="entry name" value="Periplasmic binding protein-like I"/>
    <property type="match status" value="1"/>
</dbReference>
<dbReference type="AlphaFoldDB" id="A0A0F6AR95"/>
<evidence type="ECO:0000259" key="4">
    <source>
        <dbReference type="Pfam" id="PF13458"/>
    </source>
</evidence>
<sequence length="395" mass="42228">MPASITGIAQRRGNRYPLFYQIATNCLKKTDHVIAPGKCPATVLLTSIVLSWLASGTLAQAEDVRVGLAAPLSGTFAPLGNQLVEGARAAAGTGVQLTVFDDRCDAEGGKEAAERFVEQNIRIATGFLCPEALETALPILSQRNIPIIISDVSELTLAERRAASPLPTFRLTTGLNKETQATGSFLGSLWRAQPFAIIDDGTIEGRERAARVLANLKEQQLQPVFTDTYRPGLDKQNALVSRLRRAGATHVYVGGERDDIAAIGASAAALNYPLVIAGGSLLDAAPGPHPLAQGTLMIAPVRPSDLSTAKPAIDALHQADKLADSYAIIGYASVEIADEAIKRADEQKQPIINLLRSGSFETALGTIKFDENGIRTDNPNRLQRFDGKRFILTDK</sequence>
<evidence type="ECO:0000313" key="5">
    <source>
        <dbReference type="EMBL" id="ACD72727.1"/>
    </source>
</evidence>
<proteinExistence type="inferred from homology"/>
<accession>A0A0F6AR95</accession>
<keyword evidence="3" id="KW-0732">Signal</keyword>
<evidence type="ECO:0000256" key="3">
    <source>
        <dbReference type="ARBA" id="ARBA00022729"/>
    </source>
</evidence>
<organism evidence="5 6">
    <name type="scientific">Brucella abortus (strain S19)</name>
    <dbReference type="NCBI Taxonomy" id="430066"/>
    <lineage>
        <taxon>Bacteria</taxon>
        <taxon>Pseudomonadati</taxon>
        <taxon>Pseudomonadota</taxon>
        <taxon>Alphaproteobacteria</taxon>
        <taxon>Hyphomicrobiales</taxon>
        <taxon>Brucellaceae</taxon>
        <taxon>Brucella/Ochrobactrum group</taxon>
        <taxon>Brucella</taxon>
    </lineage>
</organism>
<dbReference type="PANTHER" id="PTHR47151">
    <property type="entry name" value="LEU/ILE/VAL-BINDING ABC TRANSPORTER SUBUNIT"/>
    <property type="match status" value="1"/>
</dbReference>
<protein>
    <submittedName>
        <fullName evidence="5">Leu/Ile/Val-binding protein family</fullName>
    </submittedName>
</protein>
<evidence type="ECO:0000256" key="1">
    <source>
        <dbReference type="ARBA" id="ARBA00003630"/>
    </source>
</evidence>
<dbReference type="EMBL" id="CP000887">
    <property type="protein sequence ID" value="ACD72727.1"/>
    <property type="molecule type" value="Genomic_DNA"/>
</dbReference>
<dbReference type="Pfam" id="PF13458">
    <property type="entry name" value="Peripla_BP_6"/>
    <property type="match status" value="1"/>
</dbReference>
<dbReference type="HOGENOM" id="CLU_027128_6_0_5"/>
<dbReference type="InterPro" id="IPR028081">
    <property type="entry name" value="Leu-bd"/>
</dbReference>
<dbReference type="Gene3D" id="3.40.50.2300">
    <property type="match status" value="2"/>
</dbReference>
<dbReference type="InterPro" id="IPR028082">
    <property type="entry name" value="Peripla_BP_I"/>
</dbReference>
<dbReference type="Proteomes" id="UP000002565">
    <property type="component" value="Chromosome 1"/>
</dbReference>
<dbReference type="KEGG" id="bmc:BAbS19_I12260"/>
<gene>
    <name evidence="5" type="ordered locus">BAbS19_I12260</name>
</gene>
<comment type="function">
    <text evidence="1">Component of an amino-acid transport system.</text>
</comment>
<dbReference type="CDD" id="cd06342">
    <property type="entry name" value="PBP1_ABC_LIVBP-like"/>
    <property type="match status" value="1"/>
</dbReference>
<evidence type="ECO:0000256" key="2">
    <source>
        <dbReference type="ARBA" id="ARBA00010062"/>
    </source>
</evidence>
<name>A0A0F6AR95_BRUA1</name>
<feature type="domain" description="Leucine-binding protein" evidence="4">
    <location>
        <begin position="64"/>
        <end position="386"/>
    </location>
</feature>